<dbReference type="EMBL" id="CAEZZG010000002">
    <property type="protein sequence ID" value="CAB4747310.1"/>
    <property type="molecule type" value="Genomic_DNA"/>
</dbReference>
<dbReference type="AlphaFoldDB" id="A0A6J6TJ49"/>
<gene>
    <name evidence="1" type="ORF">UFOPK2844_00207</name>
</gene>
<proteinExistence type="predicted"/>
<sequence length="215" mass="23630">MKSRKAPIILTILLATSLLLTGCGLPTGNERPDDMKLRDGIKLLLTQFESKYPKSVNWNDAKVRAQISQRLPEGIATESGWTLKWPSYSDGELSSVVVPWVILAQYPTKYSLDVNNYEGGSPVPAGIAAQITKLQQDVFGSNYFAAVVNQRISKANKNWIIFTTIPYLPVTDPAYGFAEAVDGKWEIRDFGTATVGCINVPPTVQSEFGFTCPPK</sequence>
<protein>
    <submittedName>
        <fullName evidence="1">Unannotated protein</fullName>
    </submittedName>
</protein>
<accession>A0A6J6TJ49</accession>
<reference evidence="1" key="1">
    <citation type="submission" date="2020-05" db="EMBL/GenBank/DDBJ databases">
        <authorList>
            <person name="Chiriac C."/>
            <person name="Salcher M."/>
            <person name="Ghai R."/>
            <person name="Kavagutti S V."/>
        </authorList>
    </citation>
    <scope>NUCLEOTIDE SEQUENCE</scope>
</reference>
<name>A0A6J6TJ49_9ZZZZ</name>
<dbReference type="PROSITE" id="PS51257">
    <property type="entry name" value="PROKAR_LIPOPROTEIN"/>
    <property type="match status" value="1"/>
</dbReference>
<organism evidence="1">
    <name type="scientific">freshwater metagenome</name>
    <dbReference type="NCBI Taxonomy" id="449393"/>
    <lineage>
        <taxon>unclassified sequences</taxon>
        <taxon>metagenomes</taxon>
        <taxon>ecological metagenomes</taxon>
    </lineage>
</organism>
<evidence type="ECO:0000313" key="1">
    <source>
        <dbReference type="EMBL" id="CAB4747310.1"/>
    </source>
</evidence>